<dbReference type="AlphaFoldDB" id="A0A7U9TI86"/>
<evidence type="ECO:0000256" key="2">
    <source>
        <dbReference type="ARBA" id="ARBA00022630"/>
    </source>
</evidence>
<dbReference type="PROSITE" id="PS51384">
    <property type="entry name" value="FAD_FR"/>
    <property type="match status" value="1"/>
</dbReference>
<dbReference type="PRINTS" id="PR00410">
    <property type="entry name" value="PHEHYDRXLASE"/>
</dbReference>
<keyword evidence="1" id="KW-0813">Transport</keyword>
<evidence type="ECO:0000313" key="5">
    <source>
        <dbReference type="EMBL" id="BCR36780.1"/>
    </source>
</evidence>
<dbReference type="SUPFAM" id="SSF52343">
    <property type="entry name" value="Ferredoxin reductase-like, C-terminal NADP-linked domain"/>
    <property type="match status" value="1"/>
</dbReference>
<name>A0A7U9TI86_9MOLU</name>
<dbReference type="PROSITE" id="PS51085">
    <property type="entry name" value="2FE2S_FER_2"/>
    <property type="match status" value="1"/>
</dbReference>
<keyword evidence="6" id="KW-1185">Reference proteome</keyword>
<dbReference type="InterPro" id="IPR008333">
    <property type="entry name" value="Cbr1-like_FAD-bd_dom"/>
</dbReference>
<keyword evidence="3" id="KW-0274">FAD</keyword>
<dbReference type="Gene3D" id="2.40.30.10">
    <property type="entry name" value="Translation factors"/>
    <property type="match status" value="1"/>
</dbReference>
<dbReference type="InterPro" id="IPR012675">
    <property type="entry name" value="Beta-grasp_dom_sf"/>
</dbReference>
<protein>
    <submittedName>
        <fullName evidence="5">Na(+)-translocating NADH-quinone reductase subunit F</fullName>
    </submittedName>
</protein>
<evidence type="ECO:0000313" key="6">
    <source>
        <dbReference type="Proteomes" id="UP000620133"/>
    </source>
</evidence>
<evidence type="ECO:0000256" key="1">
    <source>
        <dbReference type="ARBA" id="ARBA00022448"/>
    </source>
</evidence>
<evidence type="ECO:0000256" key="4">
    <source>
        <dbReference type="ARBA" id="ARBA00023004"/>
    </source>
</evidence>
<sequence length="360" mass="40193">MSWELPVVLIGVLLVISFILILVEKLLGGGGEKVITINDDTKIPVKGDDTVLNTLASEKIFIPSACGGKATCGFCKFRLVGGDGTIKPTEEAFISEEERKEGIRLSCQVKVKTDMKIVLPKGLLNAKEYKTRISEVRDLTYDIKLVKFKLLDPDHIDFKPGQYVQIKVPGIDVIRAYSIASDPKNKSEVELIIRLVPNGQATTFVHKAMQVGDKMIITGPYGDFFLREDSNKDMICIAGGSGKAPIRSILYALRDKGMTRKVKYFFGARSKRDLYYTEEFEQLSKEFPNFQYIPALSEPLEEDNWTGDVGLITDVVDRHTKDLSDSEAYLCGSPGMIKACINVLKNHDMKDDNVLFDNFS</sequence>
<dbReference type="InterPro" id="IPR001041">
    <property type="entry name" value="2Fe-2S_ferredoxin-type"/>
</dbReference>
<dbReference type="Proteomes" id="UP000620133">
    <property type="component" value="Chromosome"/>
</dbReference>
<dbReference type="InterPro" id="IPR017938">
    <property type="entry name" value="Riboflavin_synthase-like_b-brl"/>
</dbReference>
<dbReference type="PANTHER" id="PTHR43644:SF1">
    <property type="entry name" value="NAD(P)H-FLAVIN REDUCTASE"/>
    <property type="match status" value="1"/>
</dbReference>
<dbReference type="InterPro" id="IPR017927">
    <property type="entry name" value="FAD-bd_FR_type"/>
</dbReference>
<dbReference type="GO" id="GO:0051536">
    <property type="term" value="F:iron-sulfur cluster binding"/>
    <property type="evidence" value="ECO:0007669"/>
    <property type="project" value="InterPro"/>
</dbReference>
<dbReference type="Pfam" id="PF00970">
    <property type="entry name" value="FAD_binding_6"/>
    <property type="match status" value="1"/>
</dbReference>
<dbReference type="Pfam" id="PF00111">
    <property type="entry name" value="Fer2"/>
    <property type="match status" value="1"/>
</dbReference>
<dbReference type="Pfam" id="PF00175">
    <property type="entry name" value="NAD_binding_1"/>
    <property type="match status" value="1"/>
</dbReference>
<dbReference type="SUPFAM" id="SSF63380">
    <property type="entry name" value="Riboflavin synthase domain-like"/>
    <property type="match status" value="1"/>
</dbReference>
<dbReference type="Gene3D" id="3.40.50.80">
    <property type="entry name" value="Nucleotide-binding domain of ferredoxin-NADP reductase (FNR) module"/>
    <property type="match status" value="1"/>
</dbReference>
<dbReference type="InterPro" id="IPR001709">
    <property type="entry name" value="Flavoprot_Pyr_Nucl_cyt_Rdtase"/>
</dbReference>
<dbReference type="EMBL" id="AP024412">
    <property type="protein sequence ID" value="BCR36780.1"/>
    <property type="molecule type" value="Genomic_DNA"/>
</dbReference>
<dbReference type="KEGG" id="manr:MPAN_016730"/>
<dbReference type="RefSeq" id="WP_176239425.1">
    <property type="nucleotide sequence ID" value="NZ_AP024412.1"/>
</dbReference>
<organism evidence="5 6">
    <name type="scientific">Mariniplasma anaerobium</name>
    <dbReference type="NCBI Taxonomy" id="2735436"/>
    <lineage>
        <taxon>Bacteria</taxon>
        <taxon>Bacillati</taxon>
        <taxon>Mycoplasmatota</taxon>
        <taxon>Mollicutes</taxon>
        <taxon>Acholeplasmatales</taxon>
        <taxon>Acholeplasmataceae</taxon>
        <taxon>Mariniplasma</taxon>
    </lineage>
</organism>
<gene>
    <name evidence="5" type="primary">nqrF</name>
    <name evidence="5" type="ORF">MPAN_016730</name>
</gene>
<accession>A0A7U9TI86</accession>
<dbReference type="Gene3D" id="3.10.20.30">
    <property type="match status" value="1"/>
</dbReference>
<dbReference type="PANTHER" id="PTHR43644">
    <property type="entry name" value="NA(+)-TRANSLOCATING NADH-QUINONE REDUCTASE SUBUNIT"/>
    <property type="match status" value="1"/>
</dbReference>
<proteinExistence type="predicted"/>
<dbReference type="SUPFAM" id="SSF54292">
    <property type="entry name" value="2Fe-2S ferredoxin-like"/>
    <property type="match status" value="1"/>
</dbReference>
<dbReference type="InterPro" id="IPR039261">
    <property type="entry name" value="FNR_nucleotide-bd"/>
</dbReference>
<dbReference type="PRINTS" id="PR00371">
    <property type="entry name" value="FPNCR"/>
</dbReference>
<keyword evidence="4" id="KW-0408">Iron</keyword>
<reference evidence="5" key="1">
    <citation type="submission" date="2021-01" db="EMBL/GenBank/DDBJ databases">
        <title>Draft genome sequence of Acholeplasmataceae bacterium strain Mahy22.</title>
        <authorList>
            <person name="Watanabe M."/>
            <person name="Kojima H."/>
            <person name="Fukui M."/>
        </authorList>
    </citation>
    <scope>NUCLEOTIDE SEQUENCE</scope>
    <source>
        <strain evidence="5">Mahy22</strain>
    </source>
</reference>
<dbReference type="CDD" id="cd00207">
    <property type="entry name" value="fer2"/>
    <property type="match status" value="1"/>
</dbReference>
<evidence type="ECO:0000256" key="3">
    <source>
        <dbReference type="ARBA" id="ARBA00022827"/>
    </source>
</evidence>
<dbReference type="InterPro" id="IPR036010">
    <property type="entry name" value="2Fe-2S_ferredoxin-like_sf"/>
</dbReference>
<dbReference type="GO" id="GO:0016491">
    <property type="term" value="F:oxidoreductase activity"/>
    <property type="evidence" value="ECO:0007669"/>
    <property type="project" value="InterPro"/>
</dbReference>
<dbReference type="InterPro" id="IPR001433">
    <property type="entry name" value="OxRdtase_FAD/NAD-bd"/>
</dbReference>
<keyword evidence="2" id="KW-0285">Flavoprotein</keyword>